<proteinExistence type="predicted"/>
<dbReference type="SUPFAM" id="SSF140500">
    <property type="entry name" value="BAS1536-like"/>
    <property type="match status" value="1"/>
</dbReference>
<dbReference type="GO" id="GO:0046983">
    <property type="term" value="F:protein dimerization activity"/>
    <property type="evidence" value="ECO:0007669"/>
    <property type="project" value="InterPro"/>
</dbReference>
<sequence length="57" mass="6850">MNVTKLNDRIEMKKKKLVYLVEKYGFTHDKVISFSQELDHLLNLLLEIKTRKKRCSL</sequence>
<dbReference type="EMBL" id="WBPG01000025">
    <property type="protein sequence ID" value="KAB2441949.1"/>
    <property type="molecule type" value="Genomic_DNA"/>
</dbReference>
<evidence type="ECO:0000313" key="2">
    <source>
        <dbReference type="Proteomes" id="UP000470409"/>
    </source>
</evidence>
<dbReference type="InterPro" id="IPR053028">
    <property type="entry name" value="Spo0E-like_phosphatase"/>
</dbReference>
<dbReference type="AlphaFoldDB" id="A0A7V7V5A2"/>
<accession>A0A7V7V5A2</accession>
<evidence type="ECO:0000313" key="1">
    <source>
        <dbReference type="EMBL" id="KAB2441949.1"/>
    </source>
</evidence>
<dbReference type="PANTHER" id="PTHR41263:SF1">
    <property type="entry name" value="ASPARTYL-PHOSPHATE PHOSPHATASE YISI"/>
    <property type="match status" value="1"/>
</dbReference>
<dbReference type="InterPro" id="IPR018540">
    <property type="entry name" value="Spo0E-like"/>
</dbReference>
<dbReference type="Gene3D" id="4.10.280.10">
    <property type="entry name" value="Helix-loop-helix DNA-binding domain"/>
    <property type="match status" value="1"/>
</dbReference>
<reference evidence="1 2" key="1">
    <citation type="submission" date="2019-10" db="EMBL/GenBank/DDBJ databases">
        <title>Bacillus from the desert of Cuatro Cinegas, Coahuila.</title>
        <authorList>
            <person name="Olmedo-Alvarez G."/>
            <person name="Saldana S."/>
            <person name="Barcelo D."/>
        </authorList>
    </citation>
    <scope>NUCLEOTIDE SEQUENCE [LARGE SCALE GENOMIC DNA]</scope>
    <source>
        <strain evidence="1 2">CH155b_5T</strain>
    </source>
</reference>
<dbReference type="RefSeq" id="WP_151626891.1">
    <property type="nucleotide sequence ID" value="NZ_WBPG01000025.1"/>
</dbReference>
<dbReference type="PANTHER" id="PTHR41263">
    <property type="entry name" value="ASPARTYL-PHOSPHATE PHOSPHATASE YISI"/>
    <property type="match status" value="1"/>
</dbReference>
<dbReference type="InterPro" id="IPR036638">
    <property type="entry name" value="HLH_DNA-bd_sf"/>
</dbReference>
<name>A0A7V7V5A2_9BACI</name>
<dbReference type="InterPro" id="IPR037208">
    <property type="entry name" value="Spo0E-like_sf"/>
</dbReference>
<dbReference type="GO" id="GO:0043937">
    <property type="term" value="P:regulation of sporulation"/>
    <property type="evidence" value="ECO:0007669"/>
    <property type="project" value="InterPro"/>
</dbReference>
<protein>
    <submittedName>
        <fullName evidence="1">Aspartyl-phosphate phosphatase Spo0E family protein</fullName>
    </submittedName>
</protein>
<organism evidence="1 2">
    <name type="scientific">Bacillus luti</name>
    <dbReference type="NCBI Taxonomy" id="2026191"/>
    <lineage>
        <taxon>Bacteria</taxon>
        <taxon>Bacillati</taxon>
        <taxon>Bacillota</taxon>
        <taxon>Bacilli</taxon>
        <taxon>Bacillales</taxon>
        <taxon>Bacillaceae</taxon>
        <taxon>Bacillus</taxon>
        <taxon>Bacillus cereus group</taxon>
    </lineage>
</organism>
<dbReference type="Pfam" id="PF09388">
    <property type="entry name" value="SpoOE-like"/>
    <property type="match status" value="1"/>
</dbReference>
<dbReference type="Proteomes" id="UP000470409">
    <property type="component" value="Unassembled WGS sequence"/>
</dbReference>
<gene>
    <name evidence="1" type="ORF">F8163_18255</name>
</gene>
<comment type="caution">
    <text evidence="1">The sequence shown here is derived from an EMBL/GenBank/DDBJ whole genome shotgun (WGS) entry which is preliminary data.</text>
</comment>